<gene>
    <name evidence="1" type="ORF">L195_g061957</name>
</gene>
<dbReference type="AlphaFoldDB" id="A0A2K3KCV1"/>
<protein>
    <submittedName>
        <fullName evidence="1">Uncharacterized protein</fullName>
    </submittedName>
</protein>
<comment type="caution">
    <text evidence="1">The sequence shown here is derived from an EMBL/GenBank/DDBJ whole genome shotgun (WGS) entry which is preliminary data.</text>
</comment>
<accession>A0A2K3KCV1</accession>
<name>A0A2K3KCV1_TRIPR</name>
<organism evidence="1 2">
    <name type="scientific">Trifolium pratense</name>
    <name type="common">Red clover</name>
    <dbReference type="NCBI Taxonomy" id="57577"/>
    <lineage>
        <taxon>Eukaryota</taxon>
        <taxon>Viridiplantae</taxon>
        <taxon>Streptophyta</taxon>
        <taxon>Embryophyta</taxon>
        <taxon>Tracheophyta</taxon>
        <taxon>Spermatophyta</taxon>
        <taxon>Magnoliopsida</taxon>
        <taxon>eudicotyledons</taxon>
        <taxon>Gunneridae</taxon>
        <taxon>Pentapetalae</taxon>
        <taxon>rosids</taxon>
        <taxon>fabids</taxon>
        <taxon>Fabales</taxon>
        <taxon>Fabaceae</taxon>
        <taxon>Papilionoideae</taxon>
        <taxon>50 kb inversion clade</taxon>
        <taxon>NPAAA clade</taxon>
        <taxon>Hologalegina</taxon>
        <taxon>IRL clade</taxon>
        <taxon>Trifolieae</taxon>
        <taxon>Trifolium</taxon>
    </lineage>
</organism>
<feature type="non-terminal residue" evidence="1">
    <location>
        <position position="71"/>
    </location>
</feature>
<proteinExistence type="predicted"/>
<dbReference type="EMBL" id="ASHM01161901">
    <property type="protein sequence ID" value="PNX64110.1"/>
    <property type="molecule type" value="Genomic_DNA"/>
</dbReference>
<reference evidence="1 2" key="2">
    <citation type="journal article" date="2017" name="Front. Plant Sci.">
        <title>Gene Classification and Mining of Molecular Markers Useful in Red Clover (Trifolium pratense) Breeding.</title>
        <authorList>
            <person name="Istvanek J."/>
            <person name="Dluhosova J."/>
            <person name="Dluhos P."/>
            <person name="Patkova L."/>
            <person name="Nedelnik J."/>
            <person name="Repkova J."/>
        </authorList>
    </citation>
    <scope>NUCLEOTIDE SEQUENCE [LARGE SCALE GENOMIC DNA]</scope>
    <source>
        <strain evidence="2">cv. Tatra</strain>
        <tissue evidence="1">Young leaves</tissue>
    </source>
</reference>
<sequence length="71" mass="7912">MEDEVDEFKPKQLVVLGHFATGIVEAEAQPSNPPIKPPPIEIDTACHFATDRQQSDRDGLIKWARSVAEKL</sequence>
<evidence type="ECO:0000313" key="2">
    <source>
        <dbReference type="Proteomes" id="UP000236291"/>
    </source>
</evidence>
<dbReference type="Proteomes" id="UP000236291">
    <property type="component" value="Unassembled WGS sequence"/>
</dbReference>
<reference evidence="1 2" key="1">
    <citation type="journal article" date="2014" name="Am. J. Bot.">
        <title>Genome assembly and annotation for red clover (Trifolium pratense; Fabaceae).</title>
        <authorList>
            <person name="Istvanek J."/>
            <person name="Jaros M."/>
            <person name="Krenek A."/>
            <person name="Repkova J."/>
        </authorList>
    </citation>
    <scope>NUCLEOTIDE SEQUENCE [LARGE SCALE GENOMIC DNA]</scope>
    <source>
        <strain evidence="2">cv. Tatra</strain>
        <tissue evidence="1">Young leaves</tissue>
    </source>
</reference>
<evidence type="ECO:0000313" key="1">
    <source>
        <dbReference type="EMBL" id="PNX64110.1"/>
    </source>
</evidence>